<organism evidence="1 3">
    <name type="scientific">Rotaria socialis</name>
    <dbReference type="NCBI Taxonomy" id="392032"/>
    <lineage>
        <taxon>Eukaryota</taxon>
        <taxon>Metazoa</taxon>
        <taxon>Spiralia</taxon>
        <taxon>Gnathifera</taxon>
        <taxon>Rotifera</taxon>
        <taxon>Eurotatoria</taxon>
        <taxon>Bdelloidea</taxon>
        <taxon>Philodinida</taxon>
        <taxon>Philodinidae</taxon>
        <taxon>Rotaria</taxon>
    </lineage>
</organism>
<dbReference type="EMBL" id="CAJOBO010001507">
    <property type="protein sequence ID" value="CAF4384838.1"/>
    <property type="molecule type" value="Genomic_DNA"/>
</dbReference>
<accession>A0A817YZP8</accession>
<dbReference type="EMBL" id="CAJNYD010002019">
    <property type="protein sequence ID" value="CAF3386324.1"/>
    <property type="molecule type" value="Genomic_DNA"/>
</dbReference>
<proteinExistence type="predicted"/>
<protein>
    <submittedName>
        <fullName evidence="1">Uncharacterized protein</fullName>
    </submittedName>
</protein>
<sequence>MMDFLKIKIKCRRDSAPIPKANLQLIATELKGFGDKPKTLGQFIAINSGQFIDPSTWEDEIVPYGNCSIIITSSVVVTISKAFIGLNMRKCDIYGTLILDSSSYSSVTFGYRSNVIVHASGFLQDHTSGNVINCAEGALLTIYLMGSFAGKDTVVNSISTAQTTANQTRSVKLSSDFNDPFTCGILSGGSIEKYDKVTYIVSQSGDFIDDLTCLGNVAPTTAICELVGGCGMSISAGFILSTVDLNSELNMNFNDIIIAVGAVLQLGAPDSNNIFKFKFQILINSHGTLSDIADGTGAPAIIDSNVTVSTQQTITTTIFTLSIAVFVVLQSGGTLQDQTSTDQFYCLAGLFFTFYPGSSFIGANTKFFTYSSMPSTSSLGSNYTFGSNFSGSFTLGILLDGSIKTFSKVTFIVRQTGKFSTIICWLGNIVPTANICSLVGGCGLYIPSGCALLTSSLNGQLNINFNLITIVSGGSLGLGSNGVHIALKFKFTLELDCLEH</sequence>
<evidence type="ECO:0000313" key="3">
    <source>
        <dbReference type="Proteomes" id="UP000663833"/>
    </source>
</evidence>
<name>A0A817YZP8_9BILA</name>
<dbReference type="Proteomes" id="UP000663833">
    <property type="component" value="Unassembled WGS sequence"/>
</dbReference>
<gene>
    <name evidence="2" type="ORF">HFQ381_LOCUS18994</name>
    <name evidence="1" type="ORF">LUA448_LOCUS16243</name>
</gene>
<dbReference type="Proteomes" id="UP000663851">
    <property type="component" value="Unassembled WGS sequence"/>
</dbReference>
<evidence type="ECO:0000313" key="1">
    <source>
        <dbReference type="EMBL" id="CAF3386324.1"/>
    </source>
</evidence>
<comment type="caution">
    <text evidence="1">The sequence shown here is derived from an EMBL/GenBank/DDBJ whole genome shotgun (WGS) entry which is preliminary data.</text>
</comment>
<dbReference type="AlphaFoldDB" id="A0A817YZP8"/>
<reference evidence="1" key="1">
    <citation type="submission" date="2021-02" db="EMBL/GenBank/DDBJ databases">
        <authorList>
            <person name="Nowell W R."/>
        </authorList>
    </citation>
    <scope>NUCLEOTIDE SEQUENCE</scope>
</reference>
<evidence type="ECO:0000313" key="2">
    <source>
        <dbReference type="EMBL" id="CAF4384838.1"/>
    </source>
</evidence>